<evidence type="ECO:0000256" key="2">
    <source>
        <dbReference type="PIRNR" id="PIRNR002070"/>
    </source>
</evidence>
<dbReference type="SUPFAM" id="SSF50249">
    <property type="entry name" value="Nucleic acid-binding proteins"/>
    <property type="match status" value="1"/>
</dbReference>
<keyword evidence="1 2" id="KW-0238">DNA-binding</keyword>
<accession>A0ABR1XWS5</accession>
<sequence>MFALRRFNTTFSASARSFSSSPRSQLAKLTLVGRLARDPELKTSSRGEEFITYSIACRDGNKGNSETSFYNVSRFGLTDGIKSLMLNLPKGTLVHVSADASQNKREGETIPRLMLRQRDLEVLTKPRRPEGQQEQQHESQY</sequence>
<name>A0ABR1XWS5_9PEZI</name>
<comment type="caution">
    <text evidence="4">The sequence shown here is derived from an EMBL/GenBank/DDBJ whole genome shotgun (WGS) entry which is preliminary data.</text>
</comment>
<keyword evidence="2" id="KW-0496">Mitochondrion</keyword>
<gene>
    <name evidence="4" type="ORF">IWX90DRAFT_485762</name>
</gene>
<proteinExistence type="predicted"/>
<dbReference type="PROSITE" id="PS50935">
    <property type="entry name" value="SSB"/>
    <property type="match status" value="1"/>
</dbReference>
<dbReference type="Pfam" id="PF00436">
    <property type="entry name" value="SSB"/>
    <property type="match status" value="1"/>
</dbReference>
<dbReference type="InterPro" id="IPR012340">
    <property type="entry name" value="NA-bd_OB-fold"/>
</dbReference>
<evidence type="ECO:0000313" key="4">
    <source>
        <dbReference type="EMBL" id="KAK8169880.1"/>
    </source>
</evidence>
<comment type="subcellular location">
    <subcellularLocation>
        <location evidence="2">Mitochondrion</location>
    </subcellularLocation>
</comment>
<organism evidence="4 5">
    <name type="scientific">Phyllosticta citrichinensis</name>
    <dbReference type="NCBI Taxonomy" id="1130410"/>
    <lineage>
        <taxon>Eukaryota</taxon>
        <taxon>Fungi</taxon>
        <taxon>Dikarya</taxon>
        <taxon>Ascomycota</taxon>
        <taxon>Pezizomycotina</taxon>
        <taxon>Dothideomycetes</taxon>
        <taxon>Dothideomycetes incertae sedis</taxon>
        <taxon>Botryosphaeriales</taxon>
        <taxon>Phyllostictaceae</taxon>
        <taxon>Phyllosticta</taxon>
    </lineage>
</organism>
<feature type="region of interest" description="Disordered" evidence="3">
    <location>
        <begin position="120"/>
        <end position="141"/>
    </location>
</feature>
<dbReference type="InterPro" id="IPR000424">
    <property type="entry name" value="Primosome_PriB/ssb"/>
</dbReference>
<keyword evidence="5" id="KW-1185">Reference proteome</keyword>
<evidence type="ECO:0000256" key="3">
    <source>
        <dbReference type="SAM" id="MobiDB-lite"/>
    </source>
</evidence>
<reference evidence="4 5" key="1">
    <citation type="journal article" date="2022" name="G3 (Bethesda)">
        <title>Enemy or ally: a genomic approach to elucidate the lifestyle of Phyllosticta citrichinaensis.</title>
        <authorList>
            <person name="Buijs V.A."/>
            <person name="Groenewald J.Z."/>
            <person name="Haridas S."/>
            <person name="LaButti K.M."/>
            <person name="Lipzen A."/>
            <person name="Martin F.M."/>
            <person name="Barry K."/>
            <person name="Grigoriev I.V."/>
            <person name="Crous P.W."/>
            <person name="Seidl M.F."/>
        </authorList>
    </citation>
    <scope>NUCLEOTIDE SEQUENCE [LARGE SCALE GENOMIC DNA]</scope>
    <source>
        <strain evidence="4 5">CBS 129764</strain>
    </source>
</reference>
<dbReference type="InterPro" id="IPR011344">
    <property type="entry name" value="ssDNA-bd"/>
</dbReference>
<dbReference type="Proteomes" id="UP001456524">
    <property type="component" value="Unassembled WGS sequence"/>
</dbReference>
<dbReference type="Gene3D" id="2.40.50.140">
    <property type="entry name" value="Nucleic acid-binding proteins"/>
    <property type="match status" value="1"/>
</dbReference>
<protein>
    <recommendedName>
        <fullName evidence="2">Single-stranded DNA-binding protein</fullName>
    </recommendedName>
</protein>
<evidence type="ECO:0000256" key="1">
    <source>
        <dbReference type="ARBA" id="ARBA00023125"/>
    </source>
</evidence>
<dbReference type="CDD" id="cd04496">
    <property type="entry name" value="SSB_OBF"/>
    <property type="match status" value="1"/>
</dbReference>
<dbReference type="PIRSF" id="PIRSF002070">
    <property type="entry name" value="SSB"/>
    <property type="match status" value="1"/>
</dbReference>
<evidence type="ECO:0000313" key="5">
    <source>
        <dbReference type="Proteomes" id="UP001456524"/>
    </source>
</evidence>
<dbReference type="EMBL" id="JBBWUH010000004">
    <property type="protein sequence ID" value="KAK8169880.1"/>
    <property type="molecule type" value="Genomic_DNA"/>
</dbReference>